<protein>
    <submittedName>
        <fullName evidence="1">Uncharacterized protein</fullName>
    </submittedName>
</protein>
<dbReference type="PANTHER" id="PTHR40619:SF3">
    <property type="entry name" value="FUNGAL STAND N-TERMINAL GOODBYE DOMAIN-CONTAINING PROTEIN"/>
    <property type="match status" value="1"/>
</dbReference>
<evidence type="ECO:0000313" key="2">
    <source>
        <dbReference type="Proteomes" id="UP000717696"/>
    </source>
</evidence>
<organism evidence="1 2">
    <name type="scientific">Dactylonectria estremocensis</name>
    <dbReference type="NCBI Taxonomy" id="1079267"/>
    <lineage>
        <taxon>Eukaryota</taxon>
        <taxon>Fungi</taxon>
        <taxon>Dikarya</taxon>
        <taxon>Ascomycota</taxon>
        <taxon>Pezizomycotina</taxon>
        <taxon>Sordariomycetes</taxon>
        <taxon>Hypocreomycetidae</taxon>
        <taxon>Hypocreales</taxon>
        <taxon>Nectriaceae</taxon>
        <taxon>Dactylonectria</taxon>
    </lineage>
</organism>
<dbReference type="PANTHER" id="PTHR40619">
    <property type="entry name" value="FUNGAL STAND N-TERMINAL GOODBYE DOMAIN-CONTAINING PROTEIN"/>
    <property type="match status" value="1"/>
</dbReference>
<keyword evidence="2" id="KW-1185">Reference proteome</keyword>
<proteinExistence type="predicted"/>
<accession>A0A9P9J098</accession>
<dbReference type="EMBL" id="JAGMUU010000016">
    <property type="protein sequence ID" value="KAH7136819.1"/>
    <property type="molecule type" value="Genomic_DNA"/>
</dbReference>
<sequence length="676" mass="76136">MADPNPFISRLQHQSPAVDFMDNRLPPHHPMFLDPPTHYDLNSGKYVPNSQALASRPEDNAFVHGEAHPALSPQSPTPLPTSMIANDSSYPSRPSWTDTKAMKFWNAIFPEALEKFKATPEPKGRPKTPYSLRNEHDWDAIYEKLEKARSKYQNEGGKVGWIRKVRRKAADHVAPAAEATKSVGKLVPDNPYSTPVAGAVQVLLDAVNTAATVRGQVLAGFDGLIPIFSDVEVFLGTFPKDASIHKVSVDLTATTLDAIEKAVGFFISNEVLRSLKALGMGTVYESKLRQSLEAINEKSKNLMEEATKSHIFEFNMYSHETRKFAEQMLQQQQELGTQQYKLSTQFTNMMDLFSDNVQERDRQFAIERERHRQIRAAQQEIVFLQIENGRLRSVSPTPQIMSPTPPPQPVPTLEWQVNRQVLRQMLGSVDVDLADAVFALDKKGQLVARERTLAEQIYKSQLFQAWIRPASSAKLLIHWDRKLPRTIANISPLSLLCTSIPELLRAHDRFITAVWLCGLHIDSSESAVGGRWMIASLIDQLLRQHEFDTRSLAADGFNLERIQLGDLNELIRLFEWLVWQLPKTITLVCLIDGVILYEREEMEAFDVLACLMRLAADQDGRTAVKLLFTSTPGTDVVRDPFEEGDLILNVDGLPKLVWAPSEERVAREFGGPEGMQ</sequence>
<evidence type="ECO:0000313" key="1">
    <source>
        <dbReference type="EMBL" id="KAH7136819.1"/>
    </source>
</evidence>
<name>A0A9P9J098_9HYPO</name>
<gene>
    <name evidence="1" type="ORF">B0J13DRAFT_625450</name>
</gene>
<dbReference type="Proteomes" id="UP000717696">
    <property type="component" value="Unassembled WGS sequence"/>
</dbReference>
<reference evidence="1" key="1">
    <citation type="journal article" date="2021" name="Nat. Commun.">
        <title>Genetic determinants of endophytism in the Arabidopsis root mycobiome.</title>
        <authorList>
            <person name="Mesny F."/>
            <person name="Miyauchi S."/>
            <person name="Thiergart T."/>
            <person name="Pickel B."/>
            <person name="Atanasova L."/>
            <person name="Karlsson M."/>
            <person name="Huettel B."/>
            <person name="Barry K.W."/>
            <person name="Haridas S."/>
            <person name="Chen C."/>
            <person name="Bauer D."/>
            <person name="Andreopoulos W."/>
            <person name="Pangilinan J."/>
            <person name="LaButti K."/>
            <person name="Riley R."/>
            <person name="Lipzen A."/>
            <person name="Clum A."/>
            <person name="Drula E."/>
            <person name="Henrissat B."/>
            <person name="Kohler A."/>
            <person name="Grigoriev I.V."/>
            <person name="Martin F.M."/>
            <person name="Hacquard S."/>
        </authorList>
    </citation>
    <scope>NUCLEOTIDE SEQUENCE</scope>
    <source>
        <strain evidence="1">MPI-CAGE-AT-0021</strain>
    </source>
</reference>
<dbReference type="AlphaFoldDB" id="A0A9P9J098"/>
<comment type="caution">
    <text evidence="1">The sequence shown here is derived from an EMBL/GenBank/DDBJ whole genome shotgun (WGS) entry which is preliminary data.</text>
</comment>
<dbReference type="OrthoDB" id="5419927at2759"/>